<protein>
    <submittedName>
        <fullName evidence="2">Uncharacterized protein</fullName>
    </submittedName>
</protein>
<keyword evidence="3" id="KW-1185">Reference proteome</keyword>
<feature type="region of interest" description="Disordered" evidence="1">
    <location>
        <begin position="285"/>
        <end position="304"/>
    </location>
</feature>
<feature type="compositionally biased region" description="Low complexity" evidence="1">
    <location>
        <begin position="538"/>
        <end position="554"/>
    </location>
</feature>
<evidence type="ECO:0000256" key="1">
    <source>
        <dbReference type="SAM" id="MobiDB-lite"/>
    </source>
</evidence>
<reference evidence="2 3" key="1">
    <citation type="journal article" date="2015" name="BMC Genomics">
        <title>Insights from the genome of Ophiocordyceps polyrhachis-furcata to pathogenicity and host specificity in insect fungi.</title>
        <authorList>
            <person name="Wichadakul D."/>
            <person name="Kobmoo N."/>
            <person name="Ingsriswang S."/>
            <person name="Tangphatsornruang S."/>
            <person name="Chantasingh D."/>
            <person name="Luangsa-ard J.J."/>
            <person name="Eurwilaichitr L."/>
        </authorList>
    </citation>
    <scope>NUCLEOTIDE SEQUENCE [LARGE SCALE GENOMIC DNA]</scope>
    <source>
        <strain evidence="2 3">BCC 54312</strain>
    </source>
</reference>
<dbReference type="EMBL" id="LKCN02000001">
    <property type="protein sequence ID" value="RCI16874.1"/>
    <property type="molecule type" value="Genomic_DNA"/>
</dbReference>
<feature type="compositionally biased region" description="Polar residues" evidence="1">
    <location>
        <begin position="286"/>
        <end position="304"/>
    </location>
</feature>
<accession>A0A367LQZ7</accession>
<dbReference type="AlphaFoldDB" id="A0A367LQZ7"/>
<feature type="compositionally biased region" description="Acidic residues" evidence="1">
    <location>
        <begin position="488"/>
        <end position="504"/>
    </location>
</feature>
<feature type="region of interest" description="Disordered" evidence="1">
    <location>
        <begin position="459"/>
        <end position="570"/>
    </location>
</feature>
<feature type="compositionally biased region" description="Basic and acidic residues" evidence="1">
    <location>
        <begin position="161"/>
        <end position="177"/>
    </location>
</feature>
<dbReference type="STRING" id="1330021.A0A367LQZ7"/>
<gene>
    <name evidence="2" type="ORF">L249_2047</name>
</gene>
<dbReference type="Proteomes" id="UP000253664">
    <property type="component" value="Unassembled WGS sequence"/>
</dbReference>
<organism evidence="2 3">
    <name type="scientific">Ophiocordyceps polyrhachis-furcata BCC 54312</name>
    <dbReference type="NCBI Taxonomy" id="1330021"/>
    <lineage>
        <taxon>Eukaryota</taxon>
        <taxon>Fungi</taxon>
        <taxon>Dikarya</taxon>
        <taxon>Ascomycota</taxon>
        <taxon>Pezizomycotina</taxon>
        <taxon>Sordariomycetes</taxon>
        <taxon>Hypocreomycetidae</taxon>
        <taxon>Hypocreales</taxon>
        <taxon>Ophiocordycipitaceae</taxon>
        <taxon>Ophiocordyceps</taxon>
    </lineage>
</organism>
<name>A0A367LQZ7_9HYPO</name>
<evidence type="ECO:0000313" key="2">
    <source>
        <dbReference type="EMBL" id="RCI16874.1"/>
    </source>
</evidence>
<comment type="caution">
    <text evidence="2">The sequence shown here is derived from an EMBL/GenBank/DDBJ whole genome shotgun (WGS) entry which is preliminary data.</text>
</comment>
<dbReference type="OrthoDB" id="3941134at2759"/>
<feature type="compositionally biased region" description="Basic and acidic residues" evidence="1">
    <location>
        <begin position="186"/>
        <end position="195"/>
    </location>
</feature>
<feature type="region of interest" description="Disordered" evidence="1">
    <location>
        <begin position="1"/>
        <end position="272"/>
    </location>
</feature>
<proteinExistence type="predicted"/>
<feature type="compositionally biased region" description="Basic and acidic residues" evidence="1">
    <location>
        <begin position="211"/>
        <end position="233"/>
    </location>
</feature>
<evidence type="ECO:0000313" key="3">
    <source>
        <dbReference type="Proteomes" id="UP000253664"/>
    </source>
</evidence>
<feature type="compositionally biased region" description="Basic and acidic residues" evidence="1">
    <location>
        <begin position="72"/>
        <end position="112"/>
    </location>
</feature>
<sequence>MEDPWGDPWSTDVPATTTTIDLPAASSAADGYSPRPVTDPWSTEADGWTGWDQSPDPDLRAGPSSPDPWAGVERKSFVEEKHDQGQLDDRVWEPDGADKEPTRRHGTDRDTGRQPSKVAELVDMYDGMARHSSRSSSTKTPVARDDVAVSGTDDAPTHLPELGEEKLTVEAAVRIRDDEDGSASKNGEECERENGFLEVETDLVESVSKSSGEDHLTEEVDDAASRALEDSRSRTSSGECGQNDVPLTEETDDATAKTTPTTSHDNESPAKVAYAIDVSGHLDSIFPSTSGSPSPERTTMSPVDDTFSTVSERKAWYRISRPGSMRRHNLGDEEGYTRVGWAKSRTRERTLKIVRRWMEEDSSGGGLNLLGRRLGSGRSTSFNWDSPASTTPVPIEELLRSRERGVERLGGPARAVAAFDWSGRVDVVAVASQPAEASMVGVPLKGPQALQPADQAFSLKAPHPSSTAVAPSRQTASSPSPAAAGDGNNEEEEEGEEEDEDDWGEMVSAPASTRKAAAWSGFGGDMEESPAREATSRLLLPGSPAAGSAASRPLMSGESPMSRGPTEDDDVVKRILGAIPDLSYMVR</sequence>
<feature type="compositionally biased region" description="Low complexity" evidence="1">
    <location>
        <begin position="470"/>
        <end position="487"/>
    </location>
</feature>